<dbReference type="SUPFAM" id="SSF81383">
    <property type="entry name" value="F-box domain"/>
    <property type="match status" value="1"/>
</dbReference>
<gene>
    <name evidence="3" type="primary">LOC123088477</name>
</gene>
<evidence type="ECO:0000313" key="3">
    <source>
        <dbReference type="EnsemblPlants" id="TraesCS4A02G468200.1.cds1"/>
    </source>
</evidence>
<dbReference type="InterPro" id="IPR015915">
    <property type="entry name" value="Kelch-typ_b-propeller"/>
</dbReference>
<dbReference type="CDD" id="cd22157">
    <property type="entry name" value="F-box_AtFBW1-like"/>
    <property type="match status" value="1"/>
</dbReference>
<accession>A0A3B6I369</accession>
<dbReference type="InterPro" id="IPR055290">
    <property type="entry name" value="At3g26010-like"/>
</dbReference>
<dbReference type="Proteomes" id="UP000019116">
    <property type="component" value="Chromosome 4A"/>
</dbReference>
<feature type="compositionally biased region" description="Basic and acidic residues" evidence="1">
    <location>
        <begin position="1"/>
        <end position="13"/>
    </location>
</feature>
<dbReference type="InterPro" id="IPR036047">
    <property type="entry name" value="F-box-like_dom_sf"/>
</dbReference>
<dbReference type="Gramene" id="TraesCAD_scaffold_001314_01G000100.1">
    <property type="protein sequence ID" value="TraesCAD_scaffold_001314_01G000100.1"/>
    <property type="gene ID" value="TraesCAD_scaffold_001314_01G000100"/>
</dbReference>
<proteinExistence type="predicted"/>
<dbReference type="Gramene" id="TraesMAC4A03G02212970.1">
    <property type="protein sequence ID" value="TraesMAC4A03G02212970.1.CDS1"/>
    <property type="gene ID" value="TraesMAC4A03G02212970"/>
</dbReference>
<dbReference type="Gramene" id="TraesCS4A03G1176700.1">
    <property type="protein sequence ID" value="TraesCS4A03G1176700.1.CDS1"/>
    <property type="gene ID" value="TraesCS4A03G1176700"/>
</dbReference>
<dbReference type="InterPro" id="IPR056592">
    <property type="entry name" value="Beta-prop_At3g26010-like"/>
</dbReference>
<dbReference type="Gramene" id="TraesJAG4A03G02214550.1">
    <property type="protein sequence ID" value="TraesJAG4A03G02214550.1.CDS1"/>
    <property type="gene ID" value="TraesJAG4A03G02214550"/>
</dbReference>
<organism evidence="3">
    <name type="scientific">Triticum aestivum</name>
    <name type="common">Wheat</name>
    <dbReference type="NCBI Taxonomy" id="4565"/>
    <lineage>
        <taxon>Eukaryota</taxon>
        <taxon>Viridiplantae</taxon>
        <taxon>Streptophyta</taxon>
        <taxon>Embryophyta</taxon>
        <taxon>Tracheophyta</taxon>
        <taxon>Spermatophyta</taxon>
        <taxon>Magnoliopsida</taxon>
        <taxon>Liliopsida</taxon>
        <taxon>Poales</taxon>
        <taxon>Poaceae</taxon>
        <taxon>BOP clade</taxon>
        <taxon>Pooideae</taxon>
        <taxon>Triticodae</taxon>
        <taxon>Triticeae</taxon>
        <taxon>Triticinae</taxon>
        <taxon>Triticum</taxon>
    </lineage>
</organism>
<reference evidence="3" key="1">
    <citation type="submission" date="2018-08" db="EMBL/GenBank/DDBJ databases">
        <authorList>
            <person name="Rossello M."/>
        </authorList>
    </citation>
    <scope>NUCLEOTIDE SEQUENCE [LARGE SCALE GENOMIC DNA]</scope>
    <source>
        <strain evidence="3">cv. Chinese Spring</strain>
    </source>
</reference>
<dbReference type="Gramene" id="TraesSYM4A03G02240370.1">
    <property type="protein sequence ID" value="TraesSYM4A03G02240370.1.CDS1"/>
    <property type="gene ID" value="TraesSYM4A03G02240370"/>
</dbReference>
<dbReference type="Gramene" id="TraesCS4A02G468200.1">
    <property type="protein sequence ID" value="TraesCS4A02G468200.1.cds1"/>
    <property type="gene ID" value="TraesCS4A02G468200"/>
</dbReference>
<dbReference type="Gramene" id="TraesNOR4A03G02230940.1">
    <property type="protein sequence ID" value="TraesNOR4A03G02230940.1.CDS1"/>
    <property type="gene ID" value="TraesNOR4A03G02230940"/>
</dbReference>
<protein>
    <recommendedName>
        <fullName evidence="2">F-box domain-containing protein</fullName>
    </recommendedName>
</protein>
<dbReference type="OMA" id="IFEGSYI"/>
<dbReference type="OrthoDB" id="582719at2759"/>
<evidence type="ECO:0000259" key="2">
    <source>
        <dbReference type="SMART" id="SM00256"/>
    </source>
</evidence>
<dbReference type="Pfam" id="PF00646">
    <property type="entry name" value="F-box"/>
    <property type="match status" value="1"/>
</dbReference>
<feature type="region of interest" description="Disordered" evidence="1">
    <location>
        <begin position="1"/>
        <end position="21"/>
    </location>
</feature>
<dbReference type="Gramene" id="TraesPARA_EIv1.0_1189190.1">
    <property type="protein sequence ID" value="TraesPARA_EIv1.0_1189190.1.CDS1"/>
    <property type="gene ID" value="TraesPARA_EIv1.0_1189190"/>
</dbReference>
<evidence type="ECO:0000313" key="4">
    <source>
        <dbReference type="Proteomes" id="UP000019116"/>
    </source>
</evidence>
<dbReference type="Gene3D" id="1.20.1280.50">
    <property type="match status" value="1"/>
</dbReference>
<dbReference type="GeneID" id="123088477"/>
<dbReference type="PANTHER" id="PTHR35546">
    <property type="entry name" value="F-BOX PROTEIN INTERACTION DOMAIN PROTEIN-RELATED"/>
    <property type="match status" value="1"/>
</dbReference>
<dbReference type="PANTHER" id="PTHR35546:SF50">
    <property type="entry name" value="F-BOX DOMAIN-CONTAINING PROTEIN"/>
    <property type="match status" value="1"/>
</dbReference>
<dbReference type="Gramene" id="TraesSTA4A03G02211140.1">
    <property type="protein sequence ID" value="TraesSTA4A03G02211140.1.CDS1"/>
    <property type="gene ID" value="TraesSTA4A03G02211140"/>
</dbReference>
<dbReference type="Gramene" id="TraesNORUn03G04642530.1">
    <property type="protein sequence ID" value="TraesNORUn03G04642530.1.CDS1"/>
    <property type="gene ID" value="TraesNORUn03G04642530"/>
</dbReference>
<dbReference type="SMART" id="SM00256">
    <property type="entry name" value="FBOX"/>
    <property type="match status" value="1"/>
</dbReference>
<feature type="domain" description="F-box" evidence="2">
    <location>
        <begin position="29"/>
        <end position="69"/>
    </location>
</feature>
<dbReference type="Gramene" id="TraesWEE_scaffold_007202_01G000200.1">
    <property type="protein sequence ID" value="TraesWEE_scaffold_007202_01G000200.1"/>
    <property type="gene ID" value="TraesWEE_scaffold_007202_01G000200"/>
</dbReference>
<dbReference type="InterPro" id="IPR001810">
    <property type="entry name" value="F-box_dom"/>
</dbReference>
<dbReference type="Pfam" id="PF24750">
    <property type="entry name" value="b-prop_At3g26010-like"/>
    <property type="match status" value="1"/>
</dbReference>
<dbReference type="AlphaFoldDB" id="A0A3B6I369"/>
<dbReference type="Gene3D" id="2.120.10.80">
    <property type="entry name" value="Kelch-type beta propeller"/>
    <property type="match status" value="1"/>
</dbReference>
<keyword evidence="4" id="KW-1185">Reference proteome</keyword>
<dbReference type="EnsemblPlants" id="TraesCS4A02G468200.1">
    <property type="protein sequence ID" value="TraesCS4A02G468200.1.cds1"/>
    <property type="gene ID" value="TraesCS4A02G468200"/>
</dbReference>
<name>A0A3B6I369_WHEAT</name>
<dbReference type="Gramene" id="TraesJUL4A03G02234870.1">
    <property type="protein sequence ID" value="TraesJUL4A03G02234870.1.CDS1"/>
    <property type="gene ID" value="TraesJUL4A03G02234870"/>
</dbReference>
<dbReference type="SUPFAM" id="SSF50965">
    <property type="entry name" value="Galactose oxidase, central domain"/>
    <property type="match status" value="1"/>
</dbReference>
<evidence type="ECO:0000256" key="1">
    <source>
        <dbReference type="SAM" id="MobiDB-lite"/>
    </source>
</evidence>
<dbReference type="InterPro" id="IPR011043">
    <property type="entry name" value="Gal_Oxase/kelch_b-propeller"/>
</dbReference>
<dbReference type="STRING" id="4565.A0A3B6I369"/>
<sequence length="402" mass="45257">MEEAEKGEIHERNTNSSHSGATEEAAGLLIDDLILEILSRLPVRSLHRFKCVSVPWRHLIADPANCKKLPQTLAGFLYFTTDDGGDHHHFASVSGGAAPFDPSFPCLQPNKYKDMAQVDACNGLLLYRGSNKKMAYWNWNWAEDDFRFVVCNPVTGRWVELPPSPQTPENRFSCTAGLAFDPVVSSHFYVLQFEQIFEGSYITSVNIYSSRTGAWTRRDSGMVEKVILCSFSKYVFVCGMMYTVGSLNDKHEYVLLAVDMEGKVWKTIRVPNGPGIGAIGLSQGCLHYSVDSMVRIDDNNESLVSEITLWCLKDHDSEEFVLKHTANTNKLMSMTGKKYRVVEIHPHCDTIFLVSCGGDTLVEYDMQHQKVGCILNLEKDSIQKFLPYVPLFQKSLAEVDEQ</sequence>
<dbReference type="Gramene" id="TraesCLE_scaffold_013144_01G000100.1">
    <property type="protein sequence ID" value="TraesCLE_scaffold_013144_01G000100.1"/>
    <property type="gene ID" value="TraesCLE_scaffold_013144_01G000100"/>
</dbReference>
<reference evidence="3" key="2">
    <citation type="submission" date="2018-10" db="UniProtKB">
        <authorList>
            <consortium name="EnsemblPlants"/>
        </authorList>
    </citation>
    <scope>IDENTIFICATION</scope>
</reference>
<dbReference type="Gramene" id="TraesLDM4A03G02214050.1">
    <property type="protein sequence ID" value="TraesLDM4A03G02214050.1.CDS1"/>
    <property type="gene ID" value="TraesLDM4A03G02214050"/>
</dbReference>
<dbReference type="RefSeq" id="XP_044366619.1">
    <property type="nucleotide sequence ID" value="XM_044510684.1"/>
</dbReference>